<dbReference type="InterPro" id="IPR009057">
    <property type="entry name" value="Homeodomain-like_sf"/>
</dbReference>
<evidence type="ECO:0000256" key="1">
    <source>
        <dbReference type="ARBA" id="ARBA00023015"/>
    </source>
</evidence>
<dbReference type="Gene3D" id="1.10.10.60">
    <property type="entry name" value="Homeodomain-like"/>
    <property type="match status" value="1"/>
</dbReference>
<evidence type="ECO:0000259" key="4">
    <source>
        <dbReference type="PROSITE" id="PS01124"/>
    </source>
</evidence>
<proteinExistence type="predicted"/>
<evidence type="ECO:0000313" key="6">
    <source>
        <dbReference type="Proteomes" id="UP001369736"/>
    </source>
</evidence>
<dbReference type="Pfam" id="PF12833">
    <property type="entry name" value="HTH_18"/>
    <property type="match status" value="1"/>
</dbReference>
<dbReference type="SMART" id="SM00342">
    <property type="entry name" value="HTH_ARAC"/>
    <property type="match status" value="1"/>
</dbReference>
<comment type="caution">
    <text evidence="5">The sequence shown here is derived from an EMBL/GenBank/DDBJ whole genome shotgun (WGS) entry which is preliminary data.</text>
</comment>
<dbReference type="SUPFAM" id="SSF46689">
    <property type="entry name" value="Homeodomain-like"/>
    <property type="match status" value="2"/>
</dbReference>
<dbReference type="InterPro" id="IPR050204">
    <property type="entry name" value="AraC_XylS_family_regulators"/>
</dbReference>
<protein>
    <submittedName>
        <fullName evidence="5">AraC family transcriptional regulator</fullName>
    </submittedName>
</protein>
<organism evidence="5 6">
    <name type="scientific">Actinomycetospora flava</name>
    <dbReference type="NCBI Taxonomy" id="3129232"/>
    <lineage>
        <taxon>Bacteria</taxon>
        <taxon>Bacillati</taxon>
        <taxon>Actinomycetota</taxon>
        <taxon>Actinomycetes</taxon>
        <taxon>Pseudonocardiales</taxon>
        <taxon>Pseudonocardiaceae</taxon>
        <taxon>Actinomycetospora</taxon>
    </lineage>
</organism>
<dbReference type="InterPro" id="IPR018060">
    <property type="entry name" value="HTH_AraC"/>
</dbReference>
<accession>A0ABU8M6M6</accession>
<dbReference type="Proteomes" id="UP001369736">
    <property type="component" value="Unassembled WGS sequence"/>
</dbReference>
<gene>
    <name evidence="5" type="ORF">WCD58_14010</name>
</gene>
<keyword evidence="1" id="KW-0805">Transcription regulation</keyword>
<reference evidence="5 6" key="1">
    <citation type="submission" date="2024-03" db="EMBL/GenBank/DDBJ databases">
        <title>Actinomycetospora sp. OC33-EN07, a novel actinomycete isolated from wild orchid (Aerides multiflora).</title>
        <authorList>
            <person name="Suriyachadkun C."/>
        </authorList>
    </citation>
    <scope>NUCLEOTIDE SEQUENCE [LARGE SCALE GENOMIC DNA]</scope>
    <source>
        <strain evidence="5 6">OC33-EN07</strain>
    </source>
</reference>
<sequence length="375" mass="40566">MTRGDEGRAAGTVAHPLPRRIALEVPGGHVHPGDPDEPDDDHVHHVDHVDHDGPVTRRLLTAADTDAAVELLRSVYGDQEPRFPVARREARLSIASRSVTAPGGAFGLDRVRHSVGMDVLCAPLDRVTVVLPIAGRVRFTCGEEEATGLRLAPHWDRFTADWDDDVDVVGQAIDLDAVAQVGAELSGLEPSAVRFDSMHAVDAARERHLVQSMSHLGRDVLDNPEALSTPLVRAEALRHLATTVLLTFPNSALEAAEDSTRPGPGRAEPATVRRAAAYIEAHAHEAIGLEQIASAARIGARGLQHAFARYRETTPLAHLRRVRLDRAHGELRAADPSDGDTVAAIATRWGFAHGGRFSAEYRHVYGCSPSETLRR</sequence>
<name>A0ABU8M6M6_9PSEU</name>
<dbReference type="PANTHER" id="PTHR46796">
    <property type="entry name" value="HTH-TYPE TRANSCRIPTIONAL ACTIVATOR RHAS-RELATED"/>
    <property type="match status" value="1"/>
</dbReference>
<dbReference type="PROSITE" id="PS01124">
    <property type="entry name" value="HTH_ARAC_FAMILY_2"/>
    <property type="match status" value="1"/>
</dbReference>
<dbReference type="RefSeq" id="WP_337703657.1">
    <property type="nucleotide sequence ID" value="NZ_JBBEGM010000005.1"/>
</dbReference>
<keyword evidence="3" id="KW-0804">Transcription</keyword>
<dbReference type="EMBL" id="JBBEGM010000005">
    <property type="protein sequence ID" value="MEJ2862282.1"/>
    <property type="molecule type" value="Genomic_DNA"/>
</dbReference>
<keyword evidence="2" id="KW-0238">DNA-binding</keyword>
<evidence type="ECO:0000256" key="2">
    <source>
        <dbReference type="ARBA" id="ARBA00023125"/>
    </source>
</evidence>
<feature type="domain" description="HTH araC/xylS-type" evidence="4">
    <location>
        <begin position="273"/>
        <end position="375"/>
    </location>
</feature>
<evidence type="ECO:0000313" key="5">
    <source>
        <dbReference type="EMBL" id="MEJ2862282.1"/>
    </source>
</evidence>
<evidence type="ECO:0000256" key="3">
    <source>
        <dbReference type="ARBA" id="ARBA00023163"/>
    </source>
</evidence>
<keyword evidence="6" id="KW-1185">Reference proteome</keyword>
<dbReference type="PANTHER" id="PTHR46796:SF12">
    <property type="entry name" value="HTH-TYPE DNA-BINDING TRANSCRIPTIONAL ACTIVATOR EUTR"/>
    <property type="match status" value="1"/>
</dbReference>